<dbReference type="EMBL" id="JADFFM010000002">
    <property type="protein sequence ID" value="MBE9668510.1"/>
    <property type="molecule type" value="Genomic_DNA"/>
</dbReference>
<sequence length="65" mass="6986">MRKITFTLLVVLSITSISSFATDKDKCKKNEKKCTMGGGSCCKKSTTKAAMLKTKPAAKAEVKKA</sequence>
<proteinExistence type="predicted"/>
<name>A0ABR9XMN1_9SPHI</name>
<keyword evidence="1" id="KW-0732">Signal</keyword>
<comment type="caution">
    <text evidence="2">The sequence shown here is derived from an EMBL/GenBank/DDBJ whole genome shotgun (WGS) entry which is preliminary data.</text>
</comment>
<keyword evidence="3" id="KW-1185">Reference proteome</keyword>
<organism evidence="2 3">
    <name type="scientific">Mucilaginibacter boryungensis</name>
    <dbReference type="NCBI Taxonomy" id="768480"/>
    <lineage>
        <taxon>Bacteria</taxon>
        <taxon>Pseudomonadati</taxon>
        <taxon>Bacteroidota</taxon>
        <taxon>Sphingobacteriia</taxon>
        <taxon>Sphingobacteriales</taxon>
        <taxon>Sphingobacteriaceae</taxon>
        <taxon>Mucilaginibacter</taxon>
    </lineage>
</organism>
<dbReference type="Proteomes" id="UP000632774">
    <property type="component" value="Unassembled WGS sequence"/>
</dbReference>
<evidence type="ECO:0000256" key="1">
    <source>
        <dbReference type="SAM" id="SignalP"/>
    </source>
</evidence>
<dbReference type="RefSeq" id="WP_194107908.1">
    <property type="nucleotide sequence ID" value="NZ_JADFFM010000002.1"/>
</dbReference>
<evidence type="ECO:0000313" key="3">
    <source>
        <dbReference type="Proteomes" id="UP000632774"/>
    </source>
</evidence>
<feature type="chain" id="PRO_5046974584" evidence="1">
    <location>
        <begin position="22"/>
        <end position="65"/>
    </location>
</feature>
<evidence type="ECO:0000313" key="2">
    <source>
        <dbReference type="EMBL" id="MBE9668510.1"/>
    </source>
</evidence>
<accession>A0ABR9XMN1</accession>
<reference evidence="2 3" key="1">
    <citation type="submission" date="2020-10" db="EMBL/GenBank/DDBJ databases">
        <title>Mucilaginibacter mali sp. nov., isolated from rhizosphere soil of apple orchard.</title>
        <authorList>
            <person name="Lee J.-S."/>
            <person name="Kim H.S."/>
            <person name="Kim J.-S."/>
        </authorList>
    </citation>
    <scope>NUCLEOTIDE SEQUENCE [LARGE SCALE GENOMIC DNA]</scope>
    <source>
        <strain evidence="2 3">KCTC 23157</strain>
    </source>
</reference>
<gene>
    <name evidence="2" type="ORF">IRJ18_19225</name>
</gene>
<protein>
    <submittedName>
        <fullName evidence="2">Uncharacterized protein</fullName>
    </submittedName>
</protein>
<feature type="signal peptide" evidence="1">
    <location>
        <begin position="1"/>
        <end position="21"/>
    </location>
</feature>